<evidence type="ECO:0000256" key="2">
    <source>
        <dbReference type="ARBA" id="ARBA00022723"/>
    </source>
</evidence>
<evidence type="ECO:0000256" key="1">
    <source>
        <dbReference type="ARBA" id="ARBA00004123"/>
    </source>
</evidence>
<evidence type="ECO:0000256" key="5">
    <source>
        <dbReference type="ARBA" id="ARBA00022833"/>
    </source>
</evidence>
<dbReference type="FunFam" id="3.30.160.60:FF:000446">
    <property type="entry name" value="Zinc finger protein"/>
    <property type="match status" value="1"/>
</dbReference>
<evidence type="ECO:0000256" key="4">
    <source>
        <dbReference type="ARBA" id="ARBA00022771"/>
    </source>
</evidence>
<dbReference type="InterPro" id="IPR050527">
    <property type="entry name" value="Snail/Krueppel_Znf"/>
</dbReference>
<dbReference type="SUPFAM" id="SSF57667">
    <property type="entry name" value="beta-beta-alpha zinc fingers"/>
    <property type="match status" value="2"/>
</dbReference>
<dbReference type="Proteomes" id="UP001212841">
    <property type="component" value="Unassembled WGS sequence"/>
</dbReference>
<keyword evidence="3" id="KW-0677">Repeat</keyword>
<dbReference type="FunFam" id="3.30.160.60:FF:000100">
    <property type="entry name" value="Zinc finger 45-like"/>
    <property type="match status" value="1"/>
</dbReference>
<dbReference type="GO" id="GO:0005634">
    <property type="term" value="C:nucleus"/>
    <property type="evidence" value="ECO:0007669"/>
    <property type="project" value="UniProtKB-SubCell"/>
</dbReference>
<sequence>MAEDVSSLNFLVEDTVNGSENGDASGVLDFREEFDWATAEVSELSGEPALPADATVEAVWESAGTEEHVPERSVKWEATETAEPTVDSEHPAAVVNWELSGPGVLETEKEHAPMLLSSDVRSPTPSIESGQVDAPMDQSAVGEDDLFGQSEKGALLIASAETEPSGISTPVAELVTNGTQLPIQPVTATTEVVASSTTVDPDTNAQAQLLRLPITTDQTMIAPIAQLQHLPPGWQLFRVDGDANPNLITQLVNGQQSVAATPVMIGVVPPPTPPNSPATAAAVYTQAPVYTQIAAALAASGRPFDGRVLQATVSQMGLSARRSPIDAPEVLINGKKFYPCPDCGHNFTRRFNLKEHMQVHDTQRDRQFKCEDCGRSYFRLADLERHRKNHTNTPTIICPCGAKFKRPPQYRRHQERCHASNILSNVSEYATSASISAYGNPIDRAPINTSIESPPMRESPPPVIQPEPEKEGEDTDEQDVQTLQWDPAVLAQILEQNPVAADGKTVNIDINSLTEHGLQVLQSLQGLVMPAVPEQVEGGGPVRKVQEVIGVARERAAPYVVPAK</sequence>
<keyword evidence="2" id="KW-0479">Metal-binding</keyword>
<keyword evidence="4 7" id="KW-0863">Zinc-finger</keyword>
<reference evidence="10" key="1">
    <citation type="submission" date="2020-05" db="EMBL/GenBank/DDBJ databases">
        <title>Phylogenomic resolution of chytrid fungi.</title>
        <authorList>
            <person name="Stajich J.E."/>
            <person name="Amses K."/>
            <person name="Simmons R."/>
            <person name="Seto K."/>
            <person name="Myers J."/>
            <person name="Bonds A."/>
            <person name="Quandt C.A."/>
            <person name="Barry K."/>
            <person name="Liu P."/>
            <person name="Grigoriev I."/>
            <person name="Longcore J.E."/>
            <person name="James T.Y."/>
        </authorList>
    </citation>
    <scope>NUCLEOTIDE SEQUENCE</scope>
    <source>
        <strain evidence="10">JEL0318</strain>
    </source>
</reference>
<feature type="domain" description="C2H2-type" evidence="9">
    <location>
        <begin position="368"/>
        <end position="395"/>
    </location>
</feature>
<dbReference type="SMART" id="SM00355">
    <property type="entry name" value="ZnF_C2H2"/>
    <property type="match status" value="3"/>
</dbReference>
<evidence type="ECO:0000313" key="11">
    <source>
        <dbReference type="Proteomes" id="UP001212841"/>
    </source>
</evidence>
<proteinExistence type="predicted"/>
<organism evidence="10 11">
    <name type="scientific">Rhizophlyctis rosea</name>
    <dbReference type="NCBI Taxonomy" id="64517"/>
    <lineage>
        <taxon>Eukaryota</taxon>
        <taxon>Fungi</taxon>
        <taxon>Fungi incertae sedis</taxon>
        <taxon>Chytridiomycota</taxon>
        <taxon>Chytridiomycota incertae sedis</taxon>
        <taxon>Chytridiomycetes</taxon>
        <taxon>Rhizophlyctidales</taxon>
        <taxon>Rhizophlyctidaceae</taxon>
        <taxon>Rhizophlyctis</taxon>
    </lineage>
</organism>
<dbReference type="GO" id="GO:0000978">
    <property type="term" value="F:RNA polymerase II cis-regulatory region sequence-specific DNA binding"/>
    <property type="evidence" value="ECO:0007669"/>
    <property type="project" value="TreeGrafter"/>
</dbReference>
<accession>A0AAD5SLR1</accession>
<evidence type="ECO:0000256" key="3">
    <source>
        <dbReference type="ARBA" id="ARBA00022737"/>
    </source>
</evidence>
<dbReference type="Gene3D" id="3.30.160.60">
    <property type="entry name" value="Classic Zinc Finger"/>
    <property type="match status" value="2"/>
</dbReference>
<evidence type="ECO:0000256" key="8">
    <source>
        <dbReference type="SAM" id="MobiDB-lite"/>
    </source>
</evidence>
<gene>
    <name evidence="10" type="ORF">HK097_006382</name>
</gene>
<name>A0AAD5SLR1_9FUNG</name>
<keyword evidence="5" id="KW-0862">Zinc</keyword>
<dbReference type="AlphaFoldDB" id="A0AAD5SLR1"/>
<dbReference type="GO" id="GO:0000981">
    <property type="term" value="F:DNA-binding transcription factor activity, RNA polymerase II-specific"/>
    <property type="evidence" value="ECO:0007669"/>
    <property type="project" value="TreeGrafter"/>
</dbReference>
<keyword evidence="11" id="KW-1185">Reference proteome</keyword>
<dbReference type="PANTHER" id="PTHR24388:SF54">
    <property type="entry name" value="PROTEIN ESCARGOT"/>
    <property type="match status" value="1"/>
</dbReference>
<feature type="region of interest" description="Disordered" evidence="8">
    <location>
        <begin position="444"/>
        <end position="478"/>
    </location>
</feature>
<protein>
    <recommendedName>
        <fullName evidence="9">C2H2-type domain-containing protein</fullName>
    </recommendedName>
</protein>
<evidence type="ECO:0000256" key="6">
    <source>
        <dbReference type="ARBA" id="ARBA00023242"/>
    </source>
</evidence>
<dbReference type="PROSITE" id="PS50157">
    <property type="entry name" value="ZINC_FINGER_C2H2_2"/>
    <property type="match status" value="2"/>
</dbReference>
<feature type="domain" description="C2H2-type" evidence="9">
    <location>
        <begin position="338"/>
        <end position="365"/>
    </location>
</feature>
<evidence type="ECO:0000259" key="9">
    <source>
        <dbReference type="PROSITE" id="PS50157"/>
    </source>
</evidence>
<dbReference type="EMBL" id="JADGJD010000003">
    <property type="protein sequence ID" value="KAJ3057454.1"/>
    <property type="molecule type" value="Genomic_DNA"/>
</dbReference>
<dbReference type="InterPro" id="IPR013087">
    <property type="entry name" value="Znf_C2H2_type"/>
</dbReference>
<dbReference type="PANTHER" id="PTHR24388">
    <property type="entry name" value="ZINC FINGER PROTEIN"/>
    <property type="match status" value="1"/>
</dbReference>
<keyword evidence="6" id="KW-0539">Nucleus</keyword>
<comment type="subcellular location">
    <subcellularLocation>
        <location evidence="1">Nucleus</location>
    </subcellularLocation>
</comment>
<dbReference type="Pfam" id="PF00096">
    <property type="entry name" value="zf-C2H2"/>
    <property type="match status" value="2"/>
</dbReference>
<dbReference type="GO" id="GO:0008270">
    <property type="term" value="F:zinc ion binding"/>
    <property type="evidence" value="ECO:0007669"/>
    <property type="project" value="UniProtKB-KW"/>
</dbReference>
<comment type="caution">
    <text evidence="10">The sequence shown here is derived from an EMBL/GenBank/DDBJ whole genome shotgun (WGS) entry which is preliminary data.</text>
</comment>
<dbReference type="InterPro" id="IPR036236">
    <property type="entry name" value="Znf_C2H2_sf"/>
</dbReference>
<evidence type="ECO:0000313" key="10">
    <source>
        <dbReference type="EMBL" id="KAJ3057454.1"/>
    </source>
</evidence>
<dbReference type="PROSITE" id="PS00028">
    <property type="entry name" value="ZINC_FINGER_C2H2_1"/>
    <property type="match status" value="2"/>
</dbReference>
<evidence type="ECO:0000256" key="7">
    <source>
        <dbReference type="PROSITE-ProRule" id="PRU00042"/>
    </source>
</evidence>